<dbReference type="EC" id="2.3.2.27" evidence="4"/>
<keyword evidence="12 16" id="KW-1133">Transmembrane helix</keyword>
<name>A0ABD2XUC6_9GENT</name>
<evidence type="ECO:0000256" key="13">
    <source>
        <dbReference type="ARBA" id="ARBA00023136"/>
    </source>
</evidence>
<dbReference type="PROSITE" id="PS50089">
    <property type="entry name" value="ZF_RING_2"/>
    <property type="match status" value="1"/>
</dbReference>
<evidence type="ECO:0000256" key="17">
    <source>
        <dbReference type="SAM" id="SignalP"/>
    </source>
</evidence>
<gene>
    <name evidence="19" type="ORF">ACH5RR_041719</name>
</gene>
<comment type="subcellular location">
    <subcellularLocation>
        <location evidence="2">Membrane</location>
        <topology evidence="2">Single-pass membrane protein</topology>
    </subcellularLocation>
</comment>
<keyword evidence="5" id="KW-0808">Transferase</keyword>
<dbReference type="GO" id="GO:0061630">
    <property type="term" value="F:ubiquitin protein ligase activity"/>
    <property type="evidence" value="ECO:0007669"/>
    <property type="project" value="UniProtKB-EC"/>
</dbReference>
<dbReference type="Proteomes" id="UP001630127">
    <property type="component" value="Unassembled WGS sequence"/>
</dbReference>
<evidence type="ECO:0000256" key="2">
    <source>
        <dbReference type="ARBA" id="ARBA00004167"/>
    </source>
</evidence>
<dbReference type="Pfam" id="PF13947">
    <property type="entry name" value="GUB_WAK_bind"/>
    <property type="match status" value="1"/>
</dbReference>
<evidence type="ECO:0000256" key="5">
    <source>
        <dbReference type="ARBA" id="ARBA00022679"/>
    </source>
</evidence>
<feature type="transmembrane region" description="Helical" evidence="16">
    <location>
        <begin position="251"/>
        <end position="274"/>
    </location>
</feature>
<evidence type="ECO:0000313" key="19">
    <source>
        <dbReference type="EMBL" id="KAL3498987.1"/>
    </source>
</evidence>
<dbReference type="InterPro" id="IPR013083">
    <property type="entry name" value="Znf_RING/FYVE/PHD"/>
</dbReference>
<dbReference type="SMART" id="SM00184">
    <property type="entry name" value="RING"/>
    <property type="match status" value="1"/>
</dbReference>
<dbReference type="Gene3D" id="3.30.40.10">
    <property type="entry name" value="Zinc/RING finger domain, C3HC4 (zinc finger)"/>
    <property type="match status" value="1"/>
</dbReference>
<keyword evidence="10" id="KW-0833">Ubl conjugation pathway</keyword>
<dbReference type="PANTHER" id="PTHR46279:SF31">
    <property type="entry name" value="RING-H2 FINGER PROTEIN ATL20-LIKE ISOFORM X1"/>
    <property type="match status" value="1"/>
</dbReference>
<feature type="chain" id="PRO_5044768746" description="RING-type E3 ubiquitin transferase" evidence="17">
    <location>
        <begin position="27"/>
        <end position="399"/>
    </location>
</feature>
<comment type="caution">
    <text evidence="19">The sequence shown here is derived from an EMBL/GenBank/DDBJ whole genome shotgun (WGS) entry which is preliminary data.</text>
</comment>
<evidence type="ECO:0000256" key="15">
    <source>
        <dbReference type="PROSITE-ProRule" id="PRU00175"/>
    </source>
</evidence>
<evidence type="ECO:0000256" key="3">
    <source>
        <dbReference type="ARBA" id="ARBA00004906"/>
    </source>
</evidence>
<dbReference type="GO" id="GO:0008270">
    <property type="term" value="F:zinc ion binding"/>
    <property type="evidence" value="ECO:0007669"/>
    <property type="project" value="UniProtKB-KW"/>
</dbReference>
<evidence type="ECO:0000256" key="10">
    <source>
        <dbReference type="ARBA" id="ARBA00022786"/>
    </source>
</evidence>
<evidence type="ECO:0000256" key="7">
    <source>
        <dbReference type="ARBA" id="ARBA00022723"/>
    </source>
</evidence>
<accession>A0ABD2XUC6</accession>
<keyword evidence="7" id="KW-0479">Metal-binding</keyword>
<keyword evidence="9 15" id="KW-0863">Zinc-finger</keyword>
<evidence type="ECO:0000256" key="8">
    <source>
        <dbReference type="ARBA" id="ARBA00022729"/>
    </source>
</evidence>
<evidence type="ECO:0000256" key="11">
    <source>
        <dbReference type="ARBA" id="ARBA00022833"/>
    </source>
</evidence>
<dbReference type="GO" id="GO:0016020">
    <property type="term" value="C:membrane"/>
    <property type="evidence" value="ECO:0007669"/>
    <property type="project" value="UniProtKB-SubCell"/>
</dbReference>
<keyword evidence="20" id="KW-1185">Reference proteome</keyword>
<evidence type="ECO:0000256" key="14">
    <source>
        <dbReference type="ARBA" id="ARBA00024209"/>
    </source>
</evidence>
<keyword evidence="11" id="KW-0862">Zinc</keyword>
<dbReference type="InterPro" id="IPR001841">
    <property type="entry name" value="Znf_RING"/>
</dbReference>
<keyword evidence="6 16" id="KW-0812">Transmembrane</keyword>
<evidence type="ECO:0000256" key="12">
    <source>
        <dbReference type="ARBA" id="ARBA00022989"/>
    </source>
</evidence>
<keyword evidence="8 17" id="KW-0732">Signal</keyword>
<dbReference type="CDD" id="cd16461">
    <property type="entry name" value="RING-H2_EL5-like"/>
    <property type="match status" value="1"/>
</dbReference>
<feature type="signal peptide" evidence="17">
    <location>
        <begin position="1"/>
        <end position="26"/>
    </location>
</feature>
<dbReference type="PANTHER" id="PTHR46279">
    <property type="entry name" value="RING/U-BOX SUPERFAMILY PROTEIN"/>
    <property type="match status" value="1"/>
</dbReference>
<evidence type="ECO:0000256" key="6">
    <source>
        <dbReference type="ARBA" id="ARBA00022692"/>
    </source>
</evidence>
<dbReference type="InterPro" id="IPR025287">
    <property type="entry name" value="WAK_GUB"/>
</dbReference>
<dbReference type="InterPro" id="IPR046948">
    <property type="entry name" value="ATL20-22-like"/>
</dbReference>
<protein>
    <recommendedName>
        <fullName evidence="4">RING-type E3 ubiquitin transferase</fullName>
        <ecNumber evidence="4">2.3.2.27</ecNumber>
    </recommendedName>
</protein>
<comment type="catalytic activity">
    <reaction evidence="1">
        <text>S-ubiquitinyl-[E2 ubiquitin-conjugating enzyme]-L-cysteine + [acceptor protein]-L-lysine = [E2 ubiquitin-conjugating enzyme]-L-cysteine + N(6)-ubiquitinyl-[acceptor protein]-L-lysine.</text>
        <dbReference type="EC" id="2.3.2.27"/>
    </reaction>
</comment>
<dbReference type="EMBL" id="JBJUIK010000017">
    <property type="protein sequence ID" value="KAL3498987.1"/>
    <property type="molecule type" value="Genomic_DNA"/>
</dbReference>
<comment type="similarity">
    <text evidence="14">Belongs to the RING-type zinc finger family. ATL subfamily.</text>
</comment>
<organism evidence="19 20">
    <name type="scientific">Cinchona calisaya</name>
    <dbReference type="NCBI Taxonomy" id="153742"/>
    <lineage>
        <taxon>Eukaryota</taxon>
        <taxon>Viridiplantae</taxon>
        <taxon>Streptophyta</taxon>
        <taxon>Embryophyta</taxon>
        <taxon>Tracheophyta</taxon>
        <taxon>Spermatophyta</taxon>
        <taxon>Magnoliopsida</taxon>
        <taxon>eudicotyledons</taxon>
        <taxon>Gunneridae</taxon>
        <taxon>Pentapetalae</taxon>
        <taxon>asterids</taxon>
        <taxon>lamiids</taxon>
        <taxon>Gentianales</taxon>
        <taxon>Rubiaceae</taxon>
        <taxon>Cinchonoideae</taxon>
        <taxon>Cinchoneae</taxon>
        <taxon>Cinchona</taxon>
    </lineage>
</organism>
<sequence>MDPASGIGLPFIFCLSIFFFINPSLSVRICKPAFCSEMEIGPQIRFPFRLKGKHGQPCGYPGFDLSCNNYSQTILTLPHPGDFVVNWINYTARTIYINDPDFCLSKRIADFNVVGSPFRLSLNYNYTFFNCSSGWTTSSGIHAVGLLICRSDLTLNYTILATLEDYSLRKIPQSCRVIPNVSLPLRLAYTWYGTGATGPYVGQDLELVWEEPAGCRSCEQEGLFCGFKSDSGAEVGCARLPRTGLPISAKYGVIIGVCMPGLVCLIGLACYTYGKVTDWRQLRRLNNEQSTAHEMNPPPSSATVTGLDAPTIESLPKTVIGESRRLPKPNDGTCPICLSEYQPKETLRSIPECKHYFHAGCVDEWLKLNGTCPLCRNSLESNSMTPCSSMSSTFSTFSA</sequence>
<keyword evidence="13 16" id="KW-0472">Membrane</keyword>
<reference evidence="19 20" key="1">
    <citation type="submission" date="2024-11" db="EMBL/GenBank/DDBJ databases">
        <title>A near-complete genome assembly of Cinchona calisaya.</title>
        <authorList>
            <person name="Lian D.C."/>
            <person name="Zhao X.W."/>
            <person name="Wei L."/>
        </authorList>
    </citation>
    <scope>NUCLEOTIDE SEQUENCE [LARGE SCALE GENOMIC DNA]</scope>
    <source>
        <tissue evidence="19">Nenye</tissue>
    </source>
</reference>
<comment type="pathway">
    <text evidence="3">Protein modification; protein ubiquitination.</text>
</comment>
<evidence type="ECO:0000259" key="18">
    <source>
        <dbReference type="PROSITE" id="PS50089"/>
    </source>
</evidence>
<dbReference type="Pfam" id="PF13639">
    <property type="entry name" value="zf-RING_2"/>
    <property type="match status" value="1"/>
</dbReference>
<evidence type="ECO:0000256" key="16">
    <source>
        <dbReference type="SAM" id="Phobius"/>
    </source>
</evidence>
<evidence type="ECO:0000256" key="9">
    <source>
        <dbReference type="ARBA" id="ARBA00022771"/>
    </source>
</evidence>
<proteinExistence type="inferred from homology"/>
<feature type="domain" description="RING-type" evidence="18">
    <location>
        <begin position="334"/>
        <end position="376"/>
    </location>
</feature>
<dbReference type="SUPFAM" id="SSF57850">
    <property type="entry name" value="RING/U-box"/>
    <property type="match status" value="1"/>
</dbReference>
<evidence type="ECO:0000256" key="1">
    <source>
        <dbReference type="ARBA" id="ARBA00000900"/>
    </source>
</evidence>
<evidence type="ECO:0000313" key="20">
    <source>
        <dbReference type="Proteomes" id="UP001630127"/>
    </source>
</evidence>
<dbReference type="AlphaFoldDB" id="A0ABD2XUC6"/>
<evidence type="ECO:0000256" key="4">
    <source>
        <dbReference type="ARBA" id="ARBA00012483"/>
    </source>
</evidence>